<accession>A0A3S3P7Q5</accession>
<dbReference type="Proteomes" id="UP000285301">
    <property type="component" value="Unassembled WGS sequence"/>
</dbReference>
<gene>
    <name evidence="8" type="ORF">B4U79_09587</name>
    <name evidence="9" type="ORF">B4U79_13857</name>
    <name evidence="10" type="ORF">B4U79_14992</name>
</gene>
<protein>
    <submittedName>
        <fullName evidence="8">Ninjurin-1-like protein</fullName>
    </submittedName>
</protein>
<dbReference type="STRING" id="1965070.A0A3S3P7Q5"/>
<keyword evidence="5 7" id="KW-1133">Transmembrane helix</keyword>
<evidence type="ECO:0000313" key="11">
    <source>
        <dbReference type="Proteomes" id="UP000285301"/>
    </source>
</evidence>
<evidence type="ECO:0000256" key="5">
    <source>
        <dbReference type="ARBA" id="ARBA00022989"/>
    </source>
</evidence>
<evidence type="ECO:0000313" key="8">
    <source>
        <dbReference type="EMBL" id="RWS02888.1"/>
    </source>
</evidence>
<dbReference type="EMBL" id="NCKU01007109">
    <property type="protein sequence ID" value="RWS02888.1"/>
    <property type="molecule type" value="Genomic_DNA"/>
</dbReference>
<dbReference type="InterPro" id="IPR007007">
    <property type="entry name" value="Ninjurin"/>
</dbReference>
<evidence type="ECO:0000256" key="3">
    <source>
        <dbReference type="ARBA" id="ARBA00022692"/>
    </source>
</evidence>
<keyword evidence="3 7" id="KW-0812">Transmembrane</keyword>
<name>A0A3S3P7Q5_9ACAR</name>
<dbReference type="PANTHER" id="PTHR12316">
    <property type="entry name" value="NINJURIN-RELATED"/>
    <property type="match status" value="1"/>
</dbReference>
<sequence length="175" mass="19570">NEEESMLESTPAGPLEVTTAPVAHHHHHHPPIASEYPKTSNMPLDMNIYSTRKTVAQGMMDIALMTANASQLKYVLLNATNHRYLEVTISLLTISIVLQIVVGIILIFLGRWNINYRGDQRRADMANNSVVIIIFLITVVNVMISSFGPTGHQTSEEKWKVYGPTFKSLPEDNQT</sequence>
<evidence type="ECO:0000256" key="7">
    <source>
        <dbReference type="SAM" id="Phobius"/>
    </source>
</evidence>
<keyword evidence="11" id="KW-1185">Reference proteome</keyword>
<reference evidence="8" key="2">
    <citation type="submission" date="2018-11" db="EMBL/GenBank/DDBJ databases">
        <title>Trombidioid mite genomics.</title>
        <authorList>
            <person name="Dong X."/>
        </authorList>
    </citation>
    <scope>NUCLEOTIDE SEQUENCE</scope>
    <source>
        <strain evidence="8">UoL-WK</strain>
    </source>
</reference>
<evidence type="ECO:0000256" key="6">
    <source>
        <dbReference type="ARBA" id="ARBA00023136"/>
    </source>
</evidence>
<dbReference type="PANTHER" id="PTHR12316:SF17">
    <property type="entry name" value="NINJURIN C, ISOFORM D"/>
    <property type="match status" value="1"/>
</dbReference>
<proteinExistence type="inferred from homology"/>
<evidence type="ECO:0000256" key="4">
    <source>
        <dbReference type="ARBA" id="ARBA00022889"/>
    </source>
</evidence>
<evidence type="ECO:0000313" key="9">
    <source>
        <dbReference type="EMBL" id="RWS06570.1"/>
    </source>
</evidence>
<dbReference type="AlphaFoldDB" id="A0A3S3P7Q5"/>
<comment type="similarity">
    <text evidence="2">Belongs to the ninjurin family.</text>
</comment>
<dbReference type="GO" id="GO:0042246">
    <property type="term" value="P:tissue regeneration"/>
    <property type="evidence" value="ECO:0007669"/>
    <property type="project" value="InterPro"/>
</dbReference>
<evidence type="ECO:0000256" key="2">
    <source>
        <dbReference type="ARBA" id="ARBA00008141"/>
    </source>
</evidence>
<comment type="subcellular location">
    <subcellularLocation>
        <location evidence="1">Membrane</location>
        <topology evidence="1">Multi-pass membrane protein</topology>
    </subcellularLocation>
</comment>
<evidence type="ECO:0000313" key="10">
    <source>
        <dbReference type="EMBL" id="RWS06573.1"/>
    </source>
</evidence>
<dbReference type="Pfam" id="PF04923">
    <property type="entry name" value="Ninjurin"/>
    <property type="match status" value="1"/>
</dbReference>
<reference evidence="8 11" key="1">
    <citation type="journal article" date="2018" name="Gigascience">
        <title>Genomes of trombidid mites reveal novel predicted allergens and laterally-transferred genes associated with secondary metabolism.</title>
        <authorList>
            <person name="Dong X."/>
            <person name="Chaisiri K."/>
            <person name="Xia D."/>
            <person name="Armstrong S.D."/>
            <person name="Fang Y."/>
            <person name="Donnelly M.J."/>
            <person name="Kadowaki T."/>
            <person name="McGarry J.W."/>
            <person name="Darby A.C."/>
            <person name="Makepeace B.L."/>
        </authorList>
    </citation>
    <scope>NUCLEOTIDE SEQUENCE [LARGE SCALE GENOMIC DNA]</scope>
    <source>
        <strain evidence="8">UoL-WK</strain>
    </source>
</reference>
<dbReference type="EMBL" id="NCKU01004015">
    <property type="protein sequence ID" value="RWS06570.1"/>
    <property type="molecule type" value="Genomic_DNA"/>
</dbReference>
<dbReference type="GO" id="GO:0016020">
    <property type="term" value="C:membrane"/>
    <property type="evidence" value="ECO:0007669"/>
    <property type="project" value="UniProtKB-SubCell"/>
</dbReference>
<keyword evidence="4" id="KW-0130">Cell adhesion</keyword>
<feature type="non-terminal residue" evidence="8">
    <location>
        <position position="1"/>
    </location>
</feature>
<dbReference type="EMBL" id="NCKU01004014">
    <property type="protein sequence ID" value="RWS06573.1"/>
    <property type="molecule type" value="Genomic_DNA"/>
</dbReference>
<feature type="transmembrane region" description="Helical" evidence="7">
    <location>
        <begin position="130"/>
        <end position="148"/>
    </location>
</feature>
<keyword evidence="6 7" id="KW-0472">Membrane</keyword>
<evidence type="ECO:0000256" key="1">
    <source>
        <dbReference type="ARBA" id="ARBA00004141"/>
    </source>
</evidence>
<organism evidence="8 11">
    <name type="scientific">Dinothrombium tinctorium</name>
    <dbReference type="NCBI Taxonomy" id="1965070"/>
    <lineage>
        <taxon>Eukaryota</taxon>
        <taxon>Metazoa</taxon>
        <taxon>Ecdysozoa</taxon>
        <taxon>Arthropoda</taxon>
        <taxon>Chelicerata</taxon>
        <taxon>Arachnida</taxon>
        <taxon>Acari</taxon>
        <taxon>Acariformes</taxon>
        <taxon>Trombidiformes</taxon>
        <taxon>Prostigmata</taxon>
        <taxon>Anystina</taxon>
        <taxon>Parasitengona</taxon>
        <taxon>Trombidioidea</taxon>
        <taxon>Trombidiidae</taxon>
        <taxon>Dinothrombium</taxon>
    </lineage>
</organism>
<dbReference type="GO" id="GO:0007155">
    <property type="term" value="P:cell adhesion"/>
    <property type="evidence" value="ECO:0007669"/>
    <property type="project" value="UniProtKB-KW"/>
</dbReference>
<dbReference type="OrthoDB" id="6114058at2759"/>
<feature type="transmembrane region" description="Helical" evidence="7">
    <location>
        <begin position="87"/>
        <end position="109"/>
    </location>
</feature>
<comment type="caution">
    <text evidence="8">The sequence shown here is derived from an EMBL/GenBank/DDBJ whole genome shotgun (WGS) entry which is preliminary data.</text>
</comment>